<keyword evidence="1" id="KW-0732">Signal</keyword>
<dbReference type="KEGG" id="vag:N646_4524"/>
<feature type="chain" id="PRO_5014172628" evidence="1">
    <location>
        <begin position="24"/>
        <end position="293"/>
    </location>
</feature>
<evidence type="ECO:0000259" key="2">
    <source>
        <dbReference type="Pfam" id="PF04069"/>
    </source>
</evidence>
<feature type="signal peptide" evidence="1">
    <location>
        <begin position="1"/>
        <end position="23"/>
    </location>
</feature>
<dbReference type="Proteomes" id="UP000016714">
    <property type="component" value="Chromosome 2"/>
</dbReference>
<sequence>MLKQITRRLLAVGVLLSSFHASAEIVVGGKNFTEQQLLTEITSQYLTKKGYDVDKRSGMGSAVLRKAQENGQIDLYWEYTGTSLIIYNKVKDKLPAEQVYQRVKELDAKKGLVWLNPSKANNTYALAMRSDDAKQRGISTLSEFAEQMRQDPPMTIALNAEFYARKDGFRPLQKTYKFKASRDQVKRMDTGLTYDALKGQEVDAALVFATDGRIKAFGFTVLTDDKQFFPDYAITPVVRQETLDANPDLAEQMNALSAAIDGDTMSTLNQQVDVERRSISEVASQFLSEHNLG</sequence>
<dbReference type="InterPro" id="IPR007210">
    <property type="entry name" value="ABC_Gly_betaine_transp_sub-bd"/>
</dbReference>
<organism evidence="3 4">
    <name type="scientific">Vibrio alginolyticus (strain ATCC 17749 / DSM 2171 / NBRC 15630 / NCIMB 1903 / NCTC 12160 / XII-53)</name>
    <dbReference type="NCBI Taxonomy" id="1219076"/>
    <lineage>
        <taxon>Bacteria</taxon>
        <taxon>Pseudomonadati</taxon>
        <taxon>Pseudomonadota</taxon>
        <taxon>Gammaproteobacteria</taxon>
        <taxon>Vibrionales</taxon>
        <taxon>Vibrionaceae</taxon>
        <taxon>Vibrio</taxon>
    </lineage>
</organism>
<dbReference type="EMBL" id="CP006719">
    <property type="protein sequence ID" value="AGV20333.1"/>
    <property type="molecule type" value="Genomic_DNA"/>
</dbReference>
<dbReference type="Pfam" id="PF04069">
    <property type="entry name" value="OpuAC"/>
    <property type="match status" value="1"/>
</dbReference>
<dbReference type="RefSeq" id="WP_005375745.1">
    <property type="nucleotide sequence ID" value="NC_022359.1"/>
</dbReference>
<name>A0A2I3CS01_VIBAX</name>
<dbReference type="HOGENOM" id="CLU_038355_1_0_6"/>
<gene>
    <name evidence="3" type="ORF">N646_4524</name>
</gene>
<dbReference type="Gene3D" id="3.40.190.120">
    <property type="entry name" value="Osmoprotection protein (prox), domain 2"/>
    <property type="match status" value="1"/>
</dbReference>
<dbReference type="AlphaFoldDB" id="A0A2I3CS01"/>
<evidence type="ECO:0000313" key="3">
    <source>
        <dbReference type="EMBL" id="AGV20333.1"/>
    </source>
</evidence>
<accession>A0A2I3CS01</accession>
<evidence type="ECO:0000256" key="1">
    <source>
        <dbReference type="SAM" id="SignalP"/>
    </source>
</evidence>
<dbReference type="CDD" id="cd13611">
    <property type="entry name" value="PBP2_YehZ"/>
    <property type="match status" value="1"/>
</dbReference>
<dbReference type="GO" id="GO:0022857">
    <property type="term" value="F:transmembrane transporter activity"/>
    <property type="evidence" value="ECO:0007669"/>
    <property type="project" value="InterPro"/>
</dbReference>
<reference evidence="3 4" key="1">
    <citation type="journal article" date="2015" name="Genome Announc.">
        <title>Complete genome sequence of Vibrio alginolyticus ATCC 17749.</title>
        <authorList>
            <person name="Liu X.F."/>
            <person name="Cao Y."/>
            <person name="Zhang H.L."/>
            <person name="Chen Y.J."/>
            <person name="Hu C.J."/>
        </authorList>
    </citation>
    <scope>NUCLEOTIDE SEQUENCE [LARGE SCALE GENOMIC DNA]</scope>
    <source>
        <strain evidence="4">ATCC 17749 / DSM 2171 / NBRC 15630 / NCIMB 1903 / NCTC 12160 / XII-53</strain>
    </source>
</reference>
<dbReference type="Gene3D" id="3.40.190.10">
    <property type="entry name" value="Periplasmic binding protein-like II"/>
    <property type="match status" value="1"/>
</dbReference>
<proteinExistence type="predicted"/>
<protein>
    <submittedName>
        <fullName evidence="3">ABC transport protein</fullName>
    </submittedName>
</protein>
<evidence type="ECO:0000313" key="4">
    <source>
        <dbReference type="Proteomes" id="UP000016714"/>
    </source>
</evidence>
<dbReference type="SUPFAM" id="SSF53850">
    <property type="entry name" value="Periplasmic binding protein-like II"/>
    <property type="match status" value="1"/>
</dbReference>
<dbReference type="GO" id="GO:0043190">
    <property type="term" value="C:ATP-binding cassette (ABC) transporter complex"/>
    <property type="evidence" value="ECO:0007669"/>
    <property type="project" value="InterPro"/>
</dbReference>
<feature type="domain" description="ABC-type glycine betaine transport system substrate-binding" evidence="2">
    <location>
        <begin position="24"/>
        <end position="289"/>
    </location>
</feature>